<protein>
    <submittedName>
        <fullName evidence="3">Uncharacterized protein</fullName>
    </submittedName>
</protein>
<organism evidence="3 4">
    <name type="scientific">Salicibibacter cibi</name>
    <dbReference type="NCBI Taxonomy" id="2743001"/>
    <lineage>
        <taxon>Bacteria</taxon>
        <taxon>Bacillati</taxon>
        <taxon>Bacillota</taxon>
        <taxon>Bacilli</taxon>
        <taxon>Bacillales</taxon>
        <taxon>Bacillaceae</taxon>
        <taxon>Salicibibacter</taxon>
    </lineage>
</organism>
<dbReference type="AlphaFoldDB" id="A0A7T7CGN5"/>
<evidence type="ECO:0000313" key="3">
    <source>
        <dbReference type="EMBL" id="QQK81377.1"/>
    </source>
</evidence>
<dbReference type="InterPro" id="IPR046720">
    <property type="entry name" value="DUF6612"/>
</dbReference>
<name>A0A7T7CGN5_9BACI</name>
<accession>A0A7T7CGN5</accession>
<dbReference type="RefSeq" id="WP_200085807.1">
    <property type="nucleotide sequence ID" value="NZ_CP054706.1"/>
</dbReference>
<dbReference type="Gene3D" id="2.50.20.20">
    <property type="match status" value="1"/>
</dbReference>
<keyword evidence="2" id="KW-0732">Signal</keyword>
<feature type="signal peptide" evidence="2">
    <location>
        <begin position="1"/>
        <end position="25"/>
    </location>
</feature>
<evidence type="ECO:0000256" key="2">
    <source>
        <dbReference type="SAM" id="SignalP"/>
    </source>
</evidence>
<feature type="chain" id="PRO_5033058373" evidence="2">
    <location>
        <begin position="26"/>
        <end position="326"/>
    </location>
</feature>
<reference evidence="3 4" key="1">
    <citation type="submission" date="2020-06" db="EMBL/GenBank/DDBJ databases">
        <title>Genomic analysis of Salicibibacter sp. NKC21-4.</title>
        <authorList>
            <person name="Oh Y.J."/>
        </authorList>
    </citation>
    <scope>NUCLEOTIDE SEQUENCE [LARGE SCALE GENOMIC DNA]</scope>
    <source>
        <strain evidence="3 4">NKC21-4</strain>
    </source>
</reference>
<feature type="compositionally biased region" description="Acidic residues" evidence="1">
    <location>
        <begin position="23"/>
        <end position="72"/>
    </location>
</feature>
<proteinExistence type="predicted"/>
<dbReference type="Pfam" id="PF20316">
    <property type="entry name" value="DUF6612"/>
    <property type="match status" value="1"/>
</dbReference>
<evidence type="ECO:0000256" key="1">
    <source>
        <dbReference type="SAM" id="MobiDB-lite"/>
    </source>
</evidence>
<dbReference type="PROSITE" id="PS51257">
    <property type="entry name" value="PROKAR_LIPOPROTEIN"/>
    <property type="match status" value="1"/>
</dbReference>
<gene>
    <name evidence="3" type="ORF">HUG20_16655</name>
</gene>
<evidence type="ECO:0000313" key="4">
    <source>
        <dbReference type="Proteomes" id="UP000595349"/>
    </source>
</evidence>
<feature type="region of interest" description="Disordered" evidence="1">
    <location>
        <begin position="23"/>
        <end position="74"/>
    </location>
</feature>
<dbReference type="EMBL" id="CP054706">
    <property type="protein sequence ID" value="QQK81377.1"/>
    <property type="molecule type" value="Genomic_DNA"/>
</dbReference>
<dbReference type="Proteomes" id="UP000595349">
    <property type="component" value="Chromosome"/>
</dbReference>
<keyword evidence="4" id="KW-1185">Reference proteome</keyword>
<sequence length="326" mass="36802">MLKTKGFVAVSACMLMLAACGEGDADTEEAENDTEEVEEGETADSEAADENGEEDGTDDSAEGDATEEELSAEEVLSQSIEAMDQLNSYSSEMDINQSINVDGEEMPMDMTMSMDVVLDPMAFSQTMTTPDPVTEEDMEIEQYMDEDGTIYMLEPEDDEWIMMDGGSMGMEDIQDLEMSPQEQLEMLQEFSSELTVEEEEDHYALTIEGSGDELIELSREFATMQGDPQMEAEMDQVLGQMEINALDYVMHIDKETFYQDELEMNMEMEMEEEGQTMELSQEMQGTFSDFDEIDEIEIPQEAIDDAIDLESEMEELEDLEEEDLDL</sequence>
<dbReference type="KEGG" id="scib:HUG20_16655"/>